<protein>
    <recommendedName>
        <fullName evidence="1">GST N-terminal domain-containing protein</fullName>
    </recommendedName>
</protein>
<dbReference type="Proteomes" id="UP000751190">
    <property type="component" value="Unassembled WGS sequence"/>
</dbReference>
<dbReference type="AlphaFoldDB" id="A0A8J5XBR4"/>
<name>A0A8J5XBR4_DIALT</name>
<dbReference type="EMBL" id="JAGTXO010000063">
    <property type="protein sequence ID" value="KAG8457750.1"/>
    <property type="molecule type" value="Genomic_DNA"/>
</dbReference>
<proteinExistence type="predicted"/>
<evidence type="ECO:0000259" key="1">
    <source>
        <dbReference type="PROSITE" id="PS50404"/>
    </source>
</evidence>
<feature type="domain" description="GST N-terminal" evidence="1">
    <location>
        <begin position="20"/>
        <end position="118"/>
    </location>
</feature>
<accession>A0A8J5XBR4</accession>
<dbReference type="SUPFAM" id="SSF47616">
    <property type="entry name" value="GST C-terminal domain-like"/>
    <property type="match status" value="1"/>
</dbReference>
<dbReference type="Gene3D" id="3.40.30.10">
    <property type="entry name" value="Glutaredoxin"/>
    <property type="match status" value="1"/>
</dbReference>
<dbReference type="PROSITE" id="PS00195">
    <property type="entry name" value="GLUTAREDOXIN_1"/>
    <property type="match status" value="1"/>
</dbReference>
<comment type="caution">
    <text evidence="2">The sequence shown here is derived from an EMBL/GenBank/DDBJ whole genome shotgun (WGS) entry which is preliminary data.</text>
</comment>
<evidence type="ECO:0000313" key="2">
    <source>
        <dbReference type="EMBL" id="KAG8457750.1"/>
    </source>
</evidence>
<evidence type="ECO:0000313" key="3">
    <source>
        <dbReference type="Proteomes" id="UP000751190"/>
    </source>
</evidence>
<dbReference type="OrthoDB" id="1738954at2759"/>
<dbReference type="InterPro" id="IPR004045">
    <property type="entry name" value="Glutathione_S-Trfase_N"/>
</dbReference>
<dbReference type="InterPro" id="IPR036282">
    <property type="entry name" value="Glutathione-S-Trfase_C_sf"/>
</dbReference>
<dbReference type="SUPFAM" id="SSF52833">
    <property type="entry name" value="Thioredoxin-like"/>
    <property type="match status" value="1"/>
</dbReference>
<reference evidence="2" key="1">
    <citation type="submission" date="2021-05" db="EMBL/GenBank/DDBJ databases">
        <title>The genome of the haptophyte Pavlova lutheri (Diacronema luteri, Pavlovales) - a model for lipid biosynthesis in eukaryotic algae.</title>
        <authorList>
            <person name="Hulatt C.J."/>
            <person name="Posewitz M.C."/>
        </authorList>
    </citation>
    <scope>NUCLEOTIDE SEQUENCE</scope>
    <source>
        <strain evidence="2">NIVA-4/92</strain>
    </source>
</reference>
<dbReference type="Pfam" id="PF13409">
    <property type="entry name" value="GST_N_2"/>
    <property type="match status" value="1"/>
</dbReference>
<dbReference type="OMA" id="WCKSVSS"/>
<dbReference type="PROSITE" id="PS50404">
    <property type="entry name" value="GST_NTER"/>
    <property type="match status" value="1"/>
</dbReference>
<keyword evidence="3" id="KW-1185">Reference proteome</keyword>
<dbReference type="Gene3D" id="1.20.1050.10">
    <property type="match status" value="1"/>
</dbReference>
<dbReference type="InterPro" id="IPR036249">
    <property type="entry name" value="Thioredoxin-like_sf"/>
</dbReference>
<dbReference type="InterPro" id="IPR007494">
    <property type="entry name" value="Glutaredoxin2_C"/>
</dbReference>
<dbReference type="InterPro" id="IPR011767">
    <property type="entry name" value="GLR_AS"/>
</dbReference>
<organism evidence="2 3">
    <name type="scientific">Diacronema lutheri</name>
    <name type="common">Unicellular marine alga</name>
    <name type="synonym">Monochrysis lutheri</name>
    <dbReference type="NCBI Taxonomy" id="2081491"/>
    <lineage>
        <taxon>Eukaryota</taxon>
        <taxon>Haptista</taxon>
        <taxon>Haptophyta</taxon>
        <taxon>Pavlovophyceae</taxon>
        <taxon>Pavlovales</taxon>
        <taxon>Pavlovaceae</taxon>
        <taxon>Diacronema</taxon>
    </lineage>
</organism>
<dbReference type="Pfam" id="PF04399">
    <property type="entry name" value="Glutaredoxin2_C"/>
    <property type="match status" value="1"/>
</dbReference>
<sequence>MPALAFALAACGAAPTKLPSRLTLYVYDHCPYCNRVEFLMGKLGVPYERVVYGYGQGANPAEAGGTGYDASGGPVALTGKKVLPVLAGDGVPAPAGMRGLPESLEICSYVAACAPPGSRVAPATGRADVDRWRAAFKEPMTLLARPRLPQMPVADWSDARDGAYATWKYTTNFQFDYERARARTAELLPAASAALRDLEALLRGVDADGVPCLNAWGFSMDDVLLLPDLRQLSCVAGVEWPTRVRAYLDGACAKAECKAYDEHAQP</sequence>
<gene>
    <name evidence="2" type="ORF">KFE25_005763</name>
</gene>